<name>A0ACB9E3X8_CICIN</name>
<evidence type="ECO:0000313" key="2">
    <source>
        <dbReference type="Proteomes" id="UP001055811"/>
    </source>
</evidence>
<organism evidence="1 2">
    <name type="scientific">Cichorium intybus</name>
    <name type="common">Chicory</name>
    <dbReference type="NCBI Taxonomy" id="13427"/>
    <lineage>
        <taxon>Eukaryota</taxon>
        <taxon>Viridiplantae</taxon>
        <taxon>Streptophyta</taxon>
        <taxon>Embryophyta</taxon>
        <taxon>Tracheophyta</taxon>
        <taxon>Spermatophyta</taxon>
        <taxon>Magnoliopsida</taxon>
        <taxon>eudicotyledons</taxon>
        <taxon>Gunneridae</taxon>
        <taxon>Pentapetalae</taxon>
        <taxon>asterids</taxon>
        <taxon>campanulids</taxon>
        <taxon>Asterales</taxon>
        <taxon>Asteraceae</taxon>
        <taxon>Cichorioideae</taxon>
        <taxon>Cichorieae</taxon>
        <taxon>Cichoriinae</taxon>
        <taxon>Cichorium</taxon>
    </lineage>
</organism>
<gene>
    <name evidence="1" type="ORF">L2E82_25478</name>
</gene>
<reference evidence="2" key="1">
    <citation type="journal article" date="2022" name="Mol. Ecol. Resour.">
        <title>The genomes of chicory, endive, great burdock and yacon provide insights into Asteraceae palaeo-polyploidization history and plant inulin production.</title>
        <authorList>
            <person name="Fan W."/>
            <person name="Wang S."/>
            <person name="Wang H."/>
            <person name="Wang A."/>
            <person name="Jiang F."/>
            <person name="Liu H."/>
            <person name="Zhao H."/>
            <person name="Xu D."/>
            <person name="Zhang Y."/>
        </authorList>
    </citation>
    <scope>NUCLEOTIDE SEQUENCE [LARGE SCALE GENOMIC DNA]</scope>
    <source>
        <strain evidence="2">cv. Punajuju</strain>
    </source>
</reference>
<keyword evidence="2" id="KW-1185">Reference proteome</keyword>
<dbReference type="EMBL" id="CM042012">
    <property type="protein sequence ID" value="KAI3753426.1"/>
    <property type="molecule type" value="Genomic_DNA"/>
</dbReference>
<sequence>MKLKKGFVLLALLFAIGIVISSARLIETADDDFGREALDEKKKRSSNEVGVVGTTDLEVDNDAISGSGGVAVLEEAAVVEEVGMVEAVAEVVDTVEVGEVEVVDMVEVAEGEVEVAREEVAVEEVVDTAEVEGVEEAVAEGEVEVREEAAVEEVVDMAEVEGVEEVVAEVVDMVEEAAVVVAAAEEVADTAEAEGVEEEVEAGREGAEAGVLVEVKEAVLVEEEVQEEASVVKNEKYENMRLMFKV</sequence>
<reference evidence="1 2" key="2">
    <citation type="journal article" date="2022" name="Mol. Ecol. Resour.">
        <title>The genomes of chicory, endive, great burdock and yacon provide insights into Asteraceae paleo-polyploidization history and plant inulin production.</title>
        <authorList>
            <person name="Fan W."/>
            <person name="Wang S."/>
            <person name="Wang H."/>
            <person name="Wang A."/>
            <person name="Jiang F."/>
            <person name="Liu H."/>
            <person name="Zhao H."/>
            <person name="Xu D."/>
            <person name="Zhang Y."/>
        </authorList>
    </citation>
    <scope>NUCLEOTIDE SEQUENCE [LARGE SCALE GENOMIC DNA]</scope>
    <source>
        <strain evidence="2">cv. Punajuju</strain>
        <tissue evidence="1">Leaves</tissue>
    </source>
</reference>
<dbReference type="Proteomes" id="UP001055811">
    <property type="component" value="Linkage Group LG04"/>
</dbReference>
<evidence type="ECO:0000313" key="1">
    <source>
        <dbReference type="EMBL" id="KAI3753426.1"/>
    </source>
</evidence>
<protein>
    <submittedName>
        <fullName evidence="1">Uncharacterized protein</fullName>
    </submittedName>
</protein>
<comment type="caution">
    <text evidence="1">The sequence shown here is derived from an EMBL/GenBank/DDBJ whole genome shotgun (WGS) entry which is preliminary data.</text>
</comment>
<accession>A0ACB9E3X8</accession>
<proteinExistence type="predicted"/>